<keyword evidence="3 10" id="KW-0813">Transport</keyword>
<dbReference type="PROSITE" id="PS01327">
    <property type="entry name" value="MSCL"/>
    <property type="match status" value="1"/>
</dbReference>
<dbReference type="PANTHER" id="PTHR30266:SF2">
    <property type="entry name" value="LARGE-CONDUCTANCE MECHANOSENSITIVE CHANNEL"/>
    <property type="match status" value="1"/>
</dbReference>
<comment type="function">
    <text evidence="10">Channel that opens in response to stretch forces in the membrane lipid bilayer. May participate in the regulation of osmotic pressure changes within the cell.</text>
</comment>
<keyword evidence="9 10" id="KW-0407">Ion channel</keyword>
<proteinExistence type="inferred from homology"/>
<dbReference type="AlphaFoldDB" id="A0A133PSE8"/>
<evidence type="ECO:0000256" key="9">
    <source>
        <dbReference type="ARBA" id="ARBA00023303"/>
    </source>
</evidence>
<dbReference type="Proteomes" id="UP000070174">
    <property type="component" value="Unassembled WGS sequence"/>
</dbReference>
<dbReference type="InterPro" id="IPR036019">
    <property type="entry name" value="MscL_channel"/>
</dbReference>
<feature type="transmembrane region" description="Helical" evidence="10">
    <location>
        <begin position="20"/>
        <end position="38"/>
    </location>
</feature>
<accession>A0A133PSE8</accession>
<dbReference type="SUPFAM" id="SSF81330">
    <property type="entry name" value="Gated mechanosensitive channel"/>
    <property type="match status" value="1"/>
</dbReference>
<evidence type="ECO:0000256" key="8">
    <source>
        <dbReference type="ARBA" id="ARBA00023136"/>
    </source>
</evidence>
<dbReference type="InterPro" id="IPR001185">
    <property type="entry name" value="MS_channel"/>
</dbReference>
<dbReference type="Gene3D" id="1.10.1200.120">
    <property type="entry name" value="Large-conductance mechanosensitive channel, MscL, domain 1"/>
    <property type="match status" value="1"/>
</dbReference>
<keyword evidence="7 10" id="KW-0406">Ion transport</keyword>
<sequence>MKKFADEFREFIAKGNVMDMAVGVIIGGAFGKIVSSLVENILMPLIGILLGGVSFENLAVTVGTAEVKYGIFLQSVFDFLIIAFVIFVMIKQISKITDKFKKEEEAPAPTEKECPFCKSKIDINATRCPHCTSELGSAE</sequence>
<reference evidence="11 12" key="1">
    <citation type="submission" date="2016-01" db="EMBL/GenBank/DDBJ databases">
        <authorList>
            <person name="Oliw E.H."/>
        </authorList>
    </citation>
    <scope>NUCLEOTIDE SEQUENCE [LARGE SCALE GENOMIC DNA]</scope>
    <source>
        <strain evidence="11 12">CMW7756A</strain>
    </source>
</reference>
<dbReference type="PRINTS" id="PR01264">
    <property type="entry name" value="MECHCHANNEL"/>
</dbReference>
<gene>
    <name evidence="10" type="primary">mscL</name>
    <name evidence="11" type="ORF">HMPREF3229_00264</name>
</gene>
<comment type="subunit">
    <text evidence="10">Homopentamer.</text>
</comment>
<evidence type="ECO:0000256" key="7">
    <source>
        <dbReference type="ARBA" id="ARBA00023065"/>
    </source>
</evidence>
<dbReference type="GO" id="GO:0008381">
    <property type="term" value="F:mechanosensitive monoatomic ion channel activity"/>
    <property type="evidence" value="ECO:0007669"/>
    <property type="project" value="UniProtKB-UniRule"/>
</dbReference>
<dbReference type="InterPro" id="IPR037673">
    <property type="entry name" value="MSC/AndL"/>
</dbReference>
<keyword evidence="4 10" id="KW-1003">Cell membrane</keyword>
<keyword evidence="8 10" id="KW-0472">Membrane</keyword>
<protein>
    <recommendedName>
        <fullName evidence="10">Large-conductance mechanosensitive channel</fullName>
    </recommendedName>
</protein>
<evidence type="ECO:0000313" key="12">
    <source>
        <dbReference type="Proteomes" id="UP000070174"/>
    </source>
</evidence>
<comment type="caution">
    <text evidence="11">The sequence shown here is derived from an EMBL/GenBank/DDBJ whole genome shotgun (WGS) entry which is preliminary data.</text>
</comment>
<evidence type="ECO:0000256" key="1">
    <source>
        <dbReference type="ARBA" id="ARBA00004651"/>
    </source>
</evidence>
<comment type="subcellular location">
    <subcellularLocation>
        <location evidence="1 10">Cell membrane</location>
        <topology evidence="1 10">Multi-pass membrane protein</topology>
    </subcellularLocation>
</comment>
<dbReference type="PANTHER" id="PTHR30266">
    <property type="entry name" value="MECHANOSENSITIVE CHANNEL MSCL"/>
    <property type="match status" value="1"/>
</dbReference>
<dbReference type="RefSeq" id="WP_060799599.1">
    <property type="nucleotide sequence ID" value="NZ_KQ957086.1"/>
</dbReference>
<keyword evidence="5 10" id="KW-0812">Transmembrane</keyword>
<evidence type="ECO:0000256" key="4">
    <source>
        <dbReference type="ARBA" id="ARBA00022475"/>
    </source>
</evidence>
<dbReference type="EMBL" id="LRQE01000004">
    <property type="protein sequence ID" value="KXA31735.1"/>
    <property type="molecule type" value="Genomic_DNA"/>
</dbReference>
<dbReference type="HAMAP" id="MF_00115">
    <property type="entry name" value="MscL"/>
    <property type="match status" value="1"/>
</dbReference>
<keyword evidence="6 10" id="KW-1133">Transmembrane helix</keyword>
<evidence type="ECO:0000313" key="11">
    <source>
        <dbReference type="EMBL" id="KXA31735.1"/>
    </source>
</evidence>
<dbReference type="InterPro" id="IPR019823">
    <property type="entry name" value="Mechanosensitive_channel_CS"/>
</dbReference>
<comment type="similarity">
    <text evidence="2 10">Belongs to the MscL family.</text>
</comment>
<name>A0A133PSE8_9FIRM</name>
<dbReference type="GO" id="GO:0005886">
    <property type="term" value="C:plasma membrane"/>
    <property type="evidence" value="ECO:0007669"/>
    <property type="project" value="UniProtKB-SubCell"/>
</dbReference>
<dbReference type="Pfam" id="PF01741">
    <property type="entry name" value="MscL"/>
    <property type="match status" value="1"/>
</dbReference>
<evidence type="ECO:0000256" key="5">
    <source>
        <dbReference type="ARBA" id="ARBA00022692"/>
    </source>
</evidence>
<evidence type="ECO:0000256" key="6">
    <source>
        <dbReference type="ARBA" id="ARBA00022989"/>
    </source>
</evidence>
<feature type="transmembrane region" description="Helical" evidence="10">
    <location>
        <begin position="71"/>
        <end position="90"/>
    </location>
</feature>
<evidence type="ECO:0000256" key="2">
    <source>
        <dbReference type="ARBA" id="ARBA00007254"/>
    </source>
</evidence>
<evidence type="ECO:0000256" key="3">
    <source>
        <dbReference type="ARBA" id="ARBA00022448"/>
    </source>
</evidence>
<dbReference type="PATRIC" id="fig|54005.3.peg.260"/>
<evidence type="ECO:0000256" key="10">
    <source>
        <dbReference type="HAMAP-Rule" id="MF_00115"/>
    </source>
</evidence>
<dbReference type="NCBIfam" id="TIGR00220">
    <property type="entry name" value="mscL"/>
    <property type="match status" value="1"/>
</dbReference>
<organism evidence="11">
    <name type="scientific">Peptoniphilus harei</name>
    <dbReference type="NCBI Taxonomy" id="54005"/>
    <lineage>
        <taxon>Bacteria</taxon>
        <taxon>Bacillati</taxon>
        <taxon>Bacillota</taxon>
        <taxon>Tissierellia</taxon>
        <taxon>Tissierellales</taxon>
        <taxon>Peptoniphilaceae</taxon>
        <taxon>Peptoniphilus</taxon>
    </lineage>
</organism>